<reference evidence="9 10" key="1">
    <citation type="submission" date="2021-02" db="EMBL/GenBank/DDBJ databases">
        <title>A novel species of genus Amphritea isolated from a fishpond in China.</title>
        <authorList>
            <person name="Lu H."/>
        </authorList>
    </citation>
    <scope>NUCLEOTIDE SEQUENCE [LARGE SCALE GENOMIC DNA]</scope>
    <source>
        <strain evidence="9 10">RP18W</strain>
    </source>
</reference>
<evidence type="ECO:0000256" key="3">
    <source>
        <dbReference type="ARBA" id="ARBA00023110"/>
    </source>
</evidence>
<accession>A0ABS2WCW6</accession>
<evidence type="ECO:0000256" key="4">
    <source>
        <dbReference type="ARBA" id="ARBA00023235"/>
    </source>
</evidence>
<organism evidence="9 10">
    <name type="scientific">Amphritea pacifica</name>
    <dbReference type="NCBI Taxonomy" id="2811233"/>
    <lineage>
        <taxon>Bacteria</taxon>
        <taxon>Pseudomonadati</taxon>
        <taxon>Pseudomonadota</taxon>
        <taxon>Gammaproteobacteria</taxon>
        <taxon>Oceanospirillales</taxon>
        <taxon>Oceanospirillaceae</taxon>
        <taxon>Amphritea</taxon>
    </lineage>
</organism>
<dbReference type="Pfam" id="PF01346">
    <property type="entry name" value="FKBP_N"/>
    <property type="match status" value="1"/>
</dbReference>
<keyword evidence="3 5" id="KW-0697">Rotamase</keyword>
<keyword evidence="7" id="KW-0732">Signal</keyword>
<evidence type="ECO:0000256" key="2">
    <source>
        <dbReference type="ARBA" id="ARBA00006577"/>
    </source>
</evidence>
<feature type="signal peptide" evidence="7">
    <location>
        <begin position="1"/>
        <end position="21"/>
    </location>
</feature>
<sequence>MVMRVVSVVVLSLFVAITSGCGETEEEKQFHQQLLDKALNDGTKKAGMQFLQENAQRDGVVVTPSGLQYEVLQAAEGPQPNVLSQVRVSYTGWTVDGEPFESSVGKEKQPVFTVKDVIKGWREALLKMSPGARWKVYLPSELGYGARSPGGMVPANSALIFEIELLEILPQEKADQ</sequence>
<evidence type="ECO:0000256" key="1">
    <source>
        <dbReference type="ARBA" id="ARBA00000971"/>
    </source>
</evidence>
<dbReference type="PANTHER" id="PTHR43811:SF19">
    <property type="entry name" value="39 KDA FK506-BINDING NUCLEAR PROTEIN"/>
    <property type="match status" value="1"/>
</dbReference>
<dbReference type="InterPro" id="IPR001179">
    <property type="entry name" value="PPIase_FKBP_dom"/>
</dbReference>
<gene>
    <name evidence="9" type="ORF">JW498_18845</name>
</gene>
<evidence type="ECO:0000256" key="6">
    <source>
        <dbReference type="RuleBase" id="RU003915"/>
    </source>
</evidence>
<name>A0ABS2WCW6_9GAMM</name>
<evidence type="ECO:0000256" key="7">
    <source>
        <dbReference type="SAM" id="SignalP"/>
    </source>
</evidence>
<feature type="chain" id="PRO_5046936382" description="Peptidyl-prolyl cis-trans isomerase" evidence="7">
    <location>
        <begin position="22"/>
        <end position="176"/>
    </location>
</feature>
<dbReference type="GO" id="GO:0016853">
    <property type="term" value="F:isomerase activity"/>
    <property type="evidence" value="ECO:0007669"/>
    <property type="project" value="UniProtKB-KW"/>
</dbReference>
<feature type="domain" description="PPIase FKBP-type" evidence="8">
    <location>
        <begin position="83"/>
        <end position="169"/>
    </location>
</feature>
<dbReference type="SUPFAM" id="SSF54534">
    <property type="entry name" value="FKBP-like"/>
    <property type="match status" value="1"/>
</dbReference>
<protein>
    <recommendedName>
        <fullName evidence="6">Peptidyl-prolyl cis-trans isomerase</fullName>
        <ecNumber evidence="6">5.2.1.8</ecNumber>
    </recommendedName>
</protein>
<comment type="catalytic activity">
    <reaction evidence="1 5 6">
        <text>[protein]-peptidylproline (omega=180) = [protein]-peptidylproline (omega=0)</text>
        <dbReference type="Rhea" id="RHEA:16237"/>
        <dbReference type="Rhea" id="RHEA-COMP:10747"/>
        <dbReference type="Rhea" id="RHEA-COMP:10748"/>
        <dbReference type="ChEBI" id="CHEBI:83833"/>
        <dbReference type="ChEBI" id="CHEBI:83834"/>
        <dbReference type="EC" id="5.2.1.8"/>
    </reaction>
</comment>
<dbReference type="InterPro" id="IPR000774">
    <property type="entry name" value="PPIase_FKBP_N"/>
</dbReference>
<dbReference type="Gene3D" id="3.10.50.40">
    <property type="match status" value="1"/>
</dbReference>
<comment type="similarity">
    <text evidence="2 6">Belongs to the FKBP-type PPIase family.</text>
</comment>
<evidence type="ECO:0000313" key="9">
    <source>
        <dbReference type="EMBL" id="MBN0989428.1"/>
    </source>
</evidence>
<dbReference type="PROSITE" id="PS51257">
    <property type="entry name" value="PROKAR_LIPOPROTEIN"/>
    <property type="match status" value="1"/>
</dbReference>
<keyword evidence="4 5" id="KW-0413">Isomerase</keyword>
<proteinExistence type="inferred from homology"/>
<dbReference type="InterPro" id="IPR046357">
    <property type="entry name" value="PPIase_dom_sf"/>
</dbReference>
<dbReference type="PANTHER" id="PTHR43811">
    <property type="entry name" value="FKBP-TYPE PEPTIDYL-PROLYL CIS-TRANS ISOMERASE FKPA"/>
    <property type="match status" value="1"/>
</dbReference>
<keyword evidence="10" id="KW-1185">Reference proteome</keyword>
<dbReference type="EC" id="5.2.1.8" evidence="6"/>
<dbReference type="Proteomes" id="UP000760472">
    <property type="component" value="Unassembled WGS sequence"/>
</dbReference>
<comment type="caution">
    <text evidence="9">The sequence shown here is derived from an EMBL/GenBank/DDBJ whole genome shotgun (WGS) entry which is preliminary data.</text>
</comment>
<dbReference type="PROSITE" id="PS50059">
    <property type="entry name" value="FKBP_PPIASE"/>
    <property type="match status" value="1"/>
</dbReference>
<evidence type="ECO:0000256" key="5">
    <source>
        <dbReference type="PROSITE-ProRule" id="PRU00277"/>
    </source>
</evidence>
<evidence type="ECO:0000259" key="8">
    <source>
        <dbReference type="PROSITE" id="PS50059"/>
    </source>
</evidence>
<evidence type="ECO:0000313" key="10">
    <source>
        <dbReference type="Proteomes" id="UP000760472"/>
    </source>
</evidence>
<dbReference type="Pfam" id="PF00254">
    <property type="entry name" value="FKBP_C"/>
    <property type="match status" value="1"/>
</dbReference>
<dbReference type="EMBL" id="JAFFZP010000040">
    <property type="protein sequence ID" value="MBN0989428.1"/>
    <property type="molecule type" value="Genomic_DNA"/>
</dbReference>